<dbReference type="Gene3D" id="3.90.550.50">
    <property type="match status" value="1"/>
</dbReference>
<dbReference type="Proteomes" id="UP000241462">
    <property type="component" value="Unassembled WGS sequence"/>
</dbReference>
<dbReference type="GO" id="GO:0012505">
    <property type="term" value="C:endomembrane system"/>
    <property type="evidence" value="ECO:0007669"/>
    <property type="project" value="UniProtKB-SubCell"/>
</dbReference>
<keyword evidence="2" id="KW-0328">Glycosyltransferase</keyword>
<evidence type="ECO:0000256" key="4">
    <source>
        <dbReference type="ARBA" id="ARBA00022692"/>
    </source>
</evidence>
<dbReference type="FunFam" id="3.90.550.50:FF:000036">
    <property type="entry name" value="Putative glycosyltransferase family 31 protein"/>
    <property type="match status" value="1"/>
</dbReference>
<dbReference type="PANTHER" id="PTHR10811">
    <property type="entry name" value="FRINGE-RELATED"/>
    <property type="match status" value="1"/>
</dbReference>
<dbReference type="Pfam" id="PF02434">
    <property type="entry name" value="Fringe"/>
    <property type="match status" value="1"/>
</dbReference>
<dbReference type="InParanoid" id="A0A2T2ZZP3"/>
<keyword evidence="6" id="KW-1133">Transmembrane helix</keyword>
<organism evidence="10 11">
    <name type="scientific">Coniella lustricola</name>
    <dbReference type="NCBI Taxonomy" id="2025994"/>
    <lineage>
        <taxon>Eukaryota</taxon>
        <taxon>Fungi</taxon>
        <taxon>Dikarya</taxon>
        <taxon>Ascomycota</taxon>
        <taxon>Pezizomycotina</taxon>
        <taxon>Sordariomycetes</taxon>
        <taxon>Sordariomycetidae</taxon>
        <taxon>Diaporthales</taxon>
        <taxon>Schizoparmaceae</taxon>
        <taxon>Coniella</taxon>
    </lineage>
</organism>
<dbReference type="InterPro" id="IPR003378">
    <property type="entry name" value="Fringe-like_glycosylTrfase"/>
</dbReference>
<evidence type="ECO:0000256" key="2">
    <source>
        <dbReference type="ARBA" id="ARBA00022676"/>
    </source>
</evidence>
<keyword evidence="7" id="KW-0472">Membrane</keyword>
<dbReference type="OrthoDB" id="414175at2759"/>
<proteinExistence type="predicted"/>
<evidence type="ECO:0000256" key="5">
    <source>
        <dbReference type="ARBA" id="ARBA00022968"/>
    </source>
</evidence>
<evidence type="ECO:0000256" key="1">
    <source>
        <dbReference type="ARBA" id="ARBA00004606"/>
    </source>
</evidence>
<reference evidence="10 11" key="1">
    <citation type="journal article" date="2018" name="Mycol. Prog.">
        <title>Coniella lustricola, a new species from submerged detritus.</title>
        <authorList>
            <person name="Raudabaugh D.B."/>
            <person name="Iturriaga T."/>
            <person name="Carver A."/>
            <person name="Mondo S."/>
            <person name="Pangilinan J."/>
            <person name="Lipzen A."/>
            <person name="He G."/>
            <person name="Amirebrahimi M."/>
            <person name="Grigoriev I.V."/>
            <person name="Miller A.N."/>
        </authorList>
    </citation>
    <scope>NUCLEOTIDE SEQUENCE [LARGE SCALE GENOMIC DNA]</scope>
    <source>
        <strain evidence="10 11">B22-T-1</strain>
    </source>
</reference>
<evidence type="ECO:0000256" key="7">
    <source>
        <dbReference type="ARBA" id="ARBA00023136"/>
    </source>
</evidence>
<dbReference type="GO" id="GO:0016020">
    <property type="term" value="C:membrane"/>
    <property type="evidence" value="ECO:0007669"/>
    <property type="project" value="UniProtKB-SubCell"/>
</dbReference>
<evidence type="ECO:0000256" key="3">
    <source>
        <dbReference type="ARBA" id="ARBA00022679"/>
    </source>
</evidence>
<evidence type="ECO:0000313" key="11">
    <source>
        <dbReference type="Proteomes" id="UP000241462"/>
    </source>
</evidence>
<evidence type="ECO:0000313" key="10">
    <source>
        <dbReference type="EMBL" id="PSR80207.1"/>
    </source>
</evidence>
<sequence length="536" mass="61012">MRSPFGRALLLAGFVIAMIVLTMKANTYDVRSAVLKATTTAKQAIAAQRPMGSSGDTHGISPETYWPNMPSNNSALMNCNYDTQHLKKLQDQYELGEQFEYFKRYVQISRQDIDRKRMTKLDQFFLPNTGKTVDLGKKNLNEQCPEPIVVPVPKSPAPDTANLTDFIFGVSTTYKRFTDAETSPVDDWTYWLTDSHGTSNGGKLVLLLLDATDEELYNAWDRLHKVGIDADVFHSDSSLEMAVRYLTLVPTLYNHRERPNKKWLVLCDDDTFFPSPNAMVETISKHSPEDPLYIGTFSENVAQIERHGSQAYGGAGVFISMPVGEMVTELYDTCKTQQKLQEADTGYGPQGDILLRKCIYENSDVRLVLENELWQLDIYDDPSGFYESGVRPLSLHHYHGGAYHIAYPFQYTKLAHICGEDCLMQRFMTEDNFVISTGYSIAQYPEGVDYNWDQFERTFNPNDDKNWLLDHAFGPQRKSLLRTGEKIAWELKSATLNPDSTVSQIYVRKAKDPRWVDTEGWPMSQVDGIIELVWLP</sequence>
<dbReference type="STRING" id="2025994.A0A2T2ZZP3"/>
<keyword evidence="5" id="KW-0735">Signal-anchor</keyword>
<keyword evidence="11" id="KW-1185">Reference proteome</keyword>
<evidence type="ECO:0000256" key="8">
    <source>
        <dbReference type="ARBA" id="ARBA00037847"/>
    </source>
</evidence>
<keyword evidence="4" id="KW-0812">Transmembrane</keyword>
<evidence type="ECO:0000259" key="9">
    <source>
        <dbReference type="Pfam" id="PF02434"/>
    </source>
</evidence>
<protein>
    <recommendedName>
        <fullName evidence="9">Fringe-like glycosyltransferase domain-containing protein</fullName>
    </recommendedName>
</protein>
<gene>
    <name evidence="10" type="ORF">BD289DRAFT_455452</name>
</gene>
<dbReference type="GO" id="GO:0016757">
    <property type="term" value="F:glycosyltransferase activity"/>
    <property type="evidence" value="ECO:0007669"/>
    <property type="project" value="UniProtKB-KW"/>
</dbReference>
<dbReference type="AlphaFoldDB" id="A0A2T2ZZP3"/>
<dbReference type="EMBL" id="KZ678538">
    <property type="protein sequence ID" value="PSR80207.1"/>
    <property type="molecule type" value="Genomic_DNA"/>
</dbReference>
<evidence type="ECO:0000256" key="6">
    <source>
        <dbReference type="ARBA" id="ARBA00022989"/>
    </source>
</evidence>
<comment type="subcellular location">
    <subcellularLocation>
        <location evidence="8">Endomembrane system</location>
        <topology evidence="8">Single-pass membrane protein</topology>
    </subcellularLocation>
    <subcellularLocation>
        <location evidence="1">Membrane</location>
        <topology evidence="1">Single-pass type II membrane protein</topology>
    </subcellularLocation>
</comment>
<feature type="domain" description="Fringe-like glycosyltransferase" evidence="9">
    <location>
        <begin position="250"/>
        <end position="368"/>
    </location>
</feature>
<name>A0A2T2ZZP3_9PEZI</name>
<accession>A0A2T2ZZP3</accession>
<keyword evidence="3" id="KW-0808">Transferase</keyword>